<evidence type="ECO:0000313" key="2">
    <source>
        <dbReference type="EMBL" id="CAG8527340.1"/>
    </source>
</evidence>
<name>A0A9N9ABX8_9GLOM</name>
<comment type="caution">
    <text evidence="2">The sequence shown here is derived from an EMBL/GenBank/DDBJ whole genome shotgun (WGS) entry which is preliminary data.</text>
</comment>
<reference evidence="2" key="1">
    <citation type="submission" date="2021-06" db="EMBL/GenBank/DDBJ databases">
        <authorList>
            <person name="Kallberg Y."/>
            <person name="Tangrot J."/>
            <person name="Rosling A."/>
        </authorList>
    </citation>
    <scope>NUCLEOTIDE SEQUENCE</scope>
    <source>
        <strain evidence="2">IN212</strain>
    </source>
</reference>
<protein>
    <submittedName>
        <fullName evidence="2">5787_t:CDS:1</fullName>
    </submittedName>
</protein>
<organism evidence="2 3">
    <name type="scientific">Racocetra fulgida</name>
    <dbReference type="NCBI Taxonomy" id="60492"/>
    <lineage>
        <taxon>Eukaryota</taxon>
        <taxon>Fungi</taxon>
        <taxon>Fungi incertae sedis</taxon>
        <taxon>Mucoromycota</taxon>
        <taxon>Glomeromycotina</taxon>
        <taxon>Glomeromycetes</taxon>
        <taxon>Diversisporales</taxon>
        <taxon>Gigasporaceae</taxon>
        <taxon>Racocetra</taxon>
    </lineage>
</organism>
<sequence length="55" mass="6085">DANIVDSSSKKRCTVPDISCFCPDEDVPLQANGTMDVFEGEETEREGSSGEYIRR</sequence>
<dbReference type="EMBL" id="CAJVPZ010003247">
    <property type="protein sequence ID" value="CAG8527340.1"/>
    <property type="molecule type" value="Genomic_DNA"/>
</dbReference>
<evidence type="ECO:0000313" key="3">
    <source>
        <dbReference type="Proteomes" id="UP000789396"/>
    </source>
</evidence>
<proteinExistence type="predicted"/>
<evidence type="ECO:0000256" key="1">
    <source>
        <dbReference type="SAM" id="MobiDB-lite"/>
    </source>
</evidence>
<accession>A0A9N9ABX8</accession>
<feature type="region of interest" description="Disordered" evidence="1">
    <location>
        <begin position="34"/>
        <end position="55"/>
    </location>
</feature>
<feature type="non-terminal residue" evidence="2">
    <location>
        <position position="55"/>
    </location>
</feature>
<gene>
    <name evidence="2" type="ORF">RFULGI_LOCUS3633</name>
</gene>
<dbReference type="AlphaFoldDB" id="A0A9N9ABX8"/>
<dbReference type="Proteomes" id="UP000789396">
    <property type="component" value="Unassembled WGS sequence"/>
</dbReference>
<keyword evidence="3" id="KW-1185">Reference proteome</keyword>
<dbReference type="OrthoDB" id="2470482at2759"/>
<feature type="compositionally biased region" description="Basic and acidic residues" evidence="1">
    <location>
        <begin position="45"/>
        <end position="55"/>
    </location>
</feature>